<dbReference type="InParanoid" id="G0NLL1"/>
<protein>
    <submittedName>
        <fullName evidence="2">CBN-RSD-6 protein</fullName>
    </submittedName>
</protein>
<dbReference type="AlphaFoldDB" id="G0NLL1"/>
<accession>G0NLL1</accession>
<dbReference type="InterPro" id="IPR002999">
    <property type="entry name" value="Tudor"/>
</dbReference>
<keyword evidence="3" id="KW-1185">Reference proteome</keyword>
<dbReference type="eggNOG" id="ENOG502THNT">
    <property type="taxonomic scope" value="Eukaryota"/>
</dbReference>
<reference evidence="3" key="1">
    <citation type="submission" date="2011-07" db="EMBL/GenBank/DDBJ databases">
        <authorList>
            <consortium name="Caenorhabditis brenneri Sequencing and Analysis Consortium"/>
            <person name="Wilson R.K."/>
        </authorList>
    </citation>
    <scope>NUCLEOTIDE SEQUENCE [LARGE SCALE GENOMIC DNA]</scope>
    <source>
        <strain evidence="3">PB2801</strain>
    </source>
</reference>
<dbReference type="Proteomes" id="UP000008068">
    <property type="component" value="Unassembled WGS sequence"/>
</dbReference>
<dbReference type="Gene3D" id="2.30.30.140">
    <property type="match status" value="1"/>
</dbReference>
<sequence length="360" mass="40850">MTSHRFPSAVLLEELLAYVEKVVLIPGETAEEKENYIANLKNQMPEILDELHVDLENAHIKWGRSVVDENGHRSISTFAEDAKEDELHFRILEHLKTLPRLKFSCSEIISQLMDVTGEQDQDYIRRKLTFILFEKLKGTYSYVPGSKDIIEKHDKASSSDYYDAPLVHKMLQDSSKKTLNVTLRKFLSFKKFSVCPVDCLAELEEMEKEIEALVEDSRTKLDVAPAGGWKLNHGCLVKVNGPVPKWARGFLYRSETNSSDAFRVYLLDYGCVQLNSLRDLLVLPQKYLTLPPYAIPCSLFGDEVVIAALENELCGTFGSYSEEFVIETTGETLNDDFKTFIVSLYISGANGSRKNILDDI</sequence>
<evidence type="ECO:0000313" key="2">
    <source>
        <dbReference type="EMBL" id="EGT33398.1"/>
    </source>
</evidence>
<dbReference type="SUPFAM" id="SSF63748">
    <property type="entry name" value="Tudor/PWWP/MBT"/>
    <property type="match status" value="1"/>
</dbReference>
<name>G0NLL1_CAEBE</name>
<dbReference type="EMBL" id="GL379905">
    <property type="protein sequence ID" value="EGT33398.1"/>
    <property type="molecule type" value="Genomic_DNA"/>
</dbReference>
<evidence type="ECO:0000259" key="1">
    <source>
        <dbReference type="Pfam" id="PF00567"/>
    </source>
</evidence>
<evidence type="ECO:0000313" key="3">
    <source>
        <dbReference type="Proteomes" id="UP000008068"/>
    </source>
</evidence>
<dbReference type="STRING" id="135651.G0NLL1"/>
<organism evidence="3">
    <name type="scientific">Caenorhabditis brenneri</name>
    <name type="common">Nematode worm</name>
    <dbReference type="NCBI Taxonomy" id="135651"/>
    <lineage>
        <taxon>Eukaryota</taxon>
        <taxon>Metazoa</taxon>
        <taxon>Ecdysozoa</taxon>
        <taxon>Nematoda</taxon>
        <taxon>Chromadorea</taxon>
        <taxon>Rhabditida</taxon>
        <taxon>Rhabditina</taxon>
        <taxon>Rhabditomorpha</taxon>
        <taxon>Rhabditoidea</taxon>
        <taxon>Rhabditidae</taxon>
        <taxon>Peloderinae</taxon>
        <taxon>Caenorhabditis</taxon>
    </lineage>
</organism>
<feature type="domain" description="Tudor" evidence="1">
    <location>
        <begin position="176"/>
        <end position="301"/>
    </location>
</feature>
<proteinExistence type="predicted"/>
<dbReference type="HOGENOM" id="CLU_769931_0_0_1"/>
<dbReference type="OrthoDB" id="9995375at2759"/>
<gene>
    <name evidence="2" type="primary">Cbn-rsd-6</name>
    <name evidence="2" type="ORF">CAEBREN_14428</name>
</gene>
<dbReference type="Pfam" id="PF00567">
    <property type="entry name" value="TUDOR"/>
    <property type="match status" value="1"/>
</dbReference>